<gene>
    <name evidence="1" type="ORF">Tcan_02825</name>
</gene>
<dbReference type="GO" id="GO:0008168">
    <property type="term" value="F:methyltransferase activity"/>
    <property type="evidence" value="ECO:0007669"/>
    <property type="project" value="TreeGrafter"/>
</dbReference>
<organism evidence="1 2">
    <name type="scientific">Toxocara canis</name>
    <name type="common">Canine roundworm</name>
    <dbReference type="NCBI Taxonomy" id="6265"/>
    <lineage>
        <taxon>Eukaryota</taxon>
        <taxon>Metazoa</taxon>
        <taxon>Ecdysozoa</taxon>
        <taxon>Nematoda</taxon>
        <taxon>Chromadorea</taxon>
        <taxon>Rhabditida</taxon>
        <taxon>Spirurina</taxon>
        <taxon>Ascaridomorpha</taxon>
        <taxon>Ascaridoidea</taxon>
        <taxon>Toxocaridae</taxon>
        <taxon>Toxocara</taxon>
    </lineage>
</organism>
<dbReference type="Gene3D" id="3.40.50.150">
    <property type="entry name" value="Vaccinia Virus protein VP39"/>
    <property type="match status" value="1"/>
</dbReference>
<accession>A0A0B2W011</accession>
<sequence>MTQLSIEEAEHEFVRLLDRIEPRKVATFLDWIADSFVVVNGENHGKKSERTEVCSDLPVWRSCEVAQADALLRRIALEMRNELPVTAVLDSETKYWPTSGLDSDCNPQTTLPVTAVLDSETKYWPTSGLDSDCNPQTTVHVDSFLYEEDDVDDLVDEGLLSRNYCTKCGSKEVKPLTFISHSLGVDQAMGIEINREFCALQEKAVKDNGMDHRIKIINDDVRNQAQFLSSADVVVLNNVFTFFLSPDEQISCWNFLHENIRGGAVIVSNPTLCAVTEHLSLPFSLDEWVTKIDTSHLAARFAGTNDELFEDCDKLTLYSVLHRTSG</sequence>
<dbReference type="InterPro" id="IPR029063">
    <property type="entry name" value="SAM-dependent_MTases_sf"/>
</dbReference>
<dbReference type="OrthoDB" id="15794at2759"/>
<dbReference type="EMBL" id="JPKZ01000504">
    <property type="protein sequence ID" value="KHN86952.1"/>
    <property type="molecule type" value="Genomic_DNA"/>
</dbReference>
<evidence type="ECO:0000313" key="2">
    <source>
        <dbReference type="Proteomes" id="UP000031036"/>
    </source>
</evidence>
<dbReference type="AlphaFoldDB" id="A0A0B2W011"/>
<dbReference type="Proteomes" id="UP000031036">
    <property type="component" value="Unassembled WGS sequence"/>
</dbReference>
<reference evidence="1 2" key="1">
    <citation type="submission" date="2014-11" db="EMBL/GenBank/DDBJ databases">
        <title>Genetic blueprint of the zoonotic pathogen Toxocara canis.</title>
        <authorList>
            <person name="Zhu X.-Q."/>
            <person name="Korhonen P.K."/>
            <person name="Cai H."/>
            <person name="Young N.D."/>
            <person name="Nejsum P."/>
            <person name="von Samson-Himmelstjerna G."/>
            <person name="Boag P.R."/>
            <person name="Tan P."/>
            <person name="Li Q."/>
            <person name="Min J."/>
            <person name="Yang Y."/>
            <person name="Wang X."/>
            <person name="Fang X."/>
            <person name="Hall R.S."/>
            <person name="Hofmann A."/>
            <person name="Sternberg P.W."/>
            <person name="Jex A.R."/>
            <person name="Gasser R.B."/>
        </authorList>
    </citation>
    <scope>NUCLEOTIDE SEQUENCE [LARGE SCALE GENOMIC DNA]</scope>
    <source>
        <strain evidence="1">PN_DK_2014</strain>
    </source>
</reference>
<dbReference type="PANTHER" id="PTHR43675:SF1">
    <property type="entry name" value="RIKEN CDNA 2700097O09 GENE"/>
    <property type="match status" value="1"/>
</dbReference>
<evidence type="ECO:0000313" key="1">
    <source>
        <dbReference type="EMBL" id="KHN86952.1"/>
    </source>
</evidence>
<proteinExistence type="predicted"/>
<protein>
    <recommendedName>
        <fullName evidence="3">Methyltransferase type 11 domain-containing protein</fullName>
    </recommendedName>
</protein>
<keyword evidence="2" id="KW-1185">Reference proteome</keyword>
<dbReference type="PANTHER" id="PTHR43675">
    <property type="entry name" value="ARSENITE METHYLTRANSFERASE"/>
    <property type="match status" value="1"/>
</dbReference>
<dbReference type="SUPFAM" id="SSF53335">
    <property type="entry name" value="S-adenosyl-L-methionine-dependent methyltransferases"/>
    <property type="match status" value="1"/>
</dbReference>
<dbReference type="OMA" id="DSETKYW"/>
<dbReference type="InterPro" id="IPR026669">
    <property type="entry name" value="Arsenite_MeTrfase-like"/>
</dbReference>
<evidence type="ECO:0008006" key="3">
    <source>
        <dbReference type="Google" id="ProtNLM"/>
    </source>
</evidence>
<name>A0A0B2W011_TOXCA</name>
<dbReference type="STRING" id="6265.A0A0B2W011"/>
<comment type="caution">
    <text evidence="1">The sequence shown here is derived from an EMBL/GenBank/DDBJ whole genome shotgun (WGS) entry which is preliminary data.</text>
</comment>